<dbReference type="RefSeq" id="XP_002495923.1">
    <property type="nucleotide sequence ID" value="XM_002495878.1"/>
</dbReference>
<evidence type="ECO:0000256" key="2">
    <source>
        <dbReference type="SAM" id="SignalP"/>
    </source>
</evidence>
<keyword evidence="1" id="KW-1133">Transmembrane helix</keyword>
<feature type="transmembrane region" description="Helical" evidence="1">
    <location>
        <begin position="273"/>
        <end position="298"/>
    </location>
</feature>
<keyword evidence="1" id="KW-0812">Transmembrane</keyword>
<keyword evidence="1" id="KW-0472">Membrane</keyword>
<gene>
    <name evidence="3" type="ordered locus">ZYRO0C06248g</name>
</gene>
<evidence type="ECO:0000313" key="4">
    <source>
        <dbReference type="Proteomes" id="UP000008536"/>
    </source>
</evidence>
<accession>C5DT79</accession>
<evidence type="ECO:0000256" key="1">
    <source>
        <dbReference type="SAM" id="Phobius"/>
    </source>
</evidence>
<protein>
    <submittedName>
        <fullName evidence="3">ZYRO0C06248p</fullName>
    </submittedName>
</protein>
<keyword evidence="2" id="KW-0732">Signal</keyword>
<dbReference type="Proteomes" id="UP000008536">
    <property type="component" value="Chromosome C"/>
</dbReference>
<feature type="signal peptide" evidence="2">
    <location>
        <begin position="1"/>
        <end position="18"/>
    </location>
</feature>
<dbReference type="EMBL" id="CU928175">
    <property type="protein sequence ID" value="CAR26990.1"/>
    <property type="molecule type" value="Genomic_DNA"/>
</dbReference>
<dbReference type="AlphaFoldDB" id="C5DT79"/>
<feature type="chain" id="PRO_5002950505" evidence="2">
    <location>
        <begin position="19"/>
        <end position="305"/>
    </location>
</feature>
<evidence type="ECO:0000313" key="3">
    <source>
        <dbReference type="EMBL" id="CAR26990.1"/>
    </source>
</evidence>
<dbReference type="HOGENOM" id="CLU_912790_0_0_1"/>
<organism evidence="3 4">
    <name type="scientific">Zygosaccharomyces rouxii (strain ATCC 2623 / CBS 732 / NBRC 1130 / NCYC 568 / NRRL Y-229)</name>
    <dbReference type="NCBI Taxonomy" id="559307"/>
    <lineage>
        <taxon>Eukaryota</taxon>
        <taxon>Fungi</taxon>
        <taxon>Dikarya</taxon>
        <taxon>Ascomycota</taxon>
        <taxon>Saccharomycotina</taxon>
        <taxon>Saccharomycetes</taxon>
        <taxon>Saccharomycetales</taxon>
        <taxon>Saccharomycetaceae</taxon>
        <taxon>Zygosaccharomyces</taxon>
    </lineage>
</organism>
<name>C5DT79_ZYGRC</name>
<dbReference type="KEGG" id="zro:ZYRO0C06248g"/>
<proteinExistence type="predicted"/>
<reference evidence="3 4" key="1">
    <citation type="journal article" date="2009" name="Genome Res.">
        <title>Comparative genomics of protoploid Saccharomycetaceae.</title>
        <authorList>
            <consortium name="The Genolevures Consortium"/>
            <person name="Souciet J.-L."/>
            <person name="Dujon B."/>
            <person name="Gaillardin C."/>
            <person name="Johnston M."/>
            <person name="Baret P.V."/>
            <person name="Cliften P."/>
            <person name="Sherman D.J."/>
            <person name="Weissenbach J."/>
            <person name="Westhof E."/>
            <person name="Wincker P."/>
            <person name="Jubin C."/>
            <person name="Poulain J."/>
            <person name="Barbe V."/>
            <person name="Segurens B."/>
            <person name="Artiguenave F."/>
            <person name="Anthouard V."/>
            <person name="Vacherie B."/>
            <person name="Val M.-E."/>
            <person name="Fulton R.S."/>
            <person name="Minx P."/>
            <person name="Wilson R."/>
            <person name="Durrens P."/>
            <person name="Jean G."/>
            <person name="Marck C."/>
            <person name="Martin T."/>
            <person name="Nikolski M."/>
            <person name="Rolland T."/>
            <person name="Seret M.-L."/>
            <person name="Casaregola S."/>
            <person name="Despons L."/>
            <person name="Fairhead C."/>
            <person name="Fischer G."/>
            <person name="Lafontaine I."/>
            <person name="Leh V."/>
            <person name="Lemaire M."/>
            <person name="de Montigny J."/>
            <person name="Neuveglise C."/>
            <person name="Thierry A."/>
            <person name="Blanc-Lenfle I."/>
            <person name="Bleykasten C."/>
            <person name="Diffels J."/>
            <person name="Fritsch E."/>
            <person name="Frangeul L."/>
            <person name="Goeffon A."/>
            <person name="Jauniaux N."/>
            <person name="Kachouri-Lafond R."/>
            <person name="Payen C."/>
            <person name="Potier S."/>
            <person name="Pribylova L."/>
            <person name="Ozanne C."/>
            <person name="Richard G.-F."/>
            <person name="Sacerdot C."/>
            <person name="Straub M.-L."/>
            <person name="Talla E."/>
        </authorList>
    </citation>
    <scope>NUCLEOTIDE SEQUENCE [LARGE SCALE GENOMIC DNA]</scope>
    <source>
        <strain evidence="3 4">ATCC 2623 / CBS 732 / BCRC 21506 / NBRC 1130 / NCYC 568 / NRRL Y-229</strain>
    </source>
</reference>
<dbReference type="GeneID" id="8203128"/>
<sequence>MKFSSVIYILVLFGLTRSIPLPKSNNAKGMGHEKFSESQRQVLLYRLDHAAGDEHQLGFFKMLLLSQNSVGSCKEQGNCIEDIVNTIEQVALWYTINLEARNLTALQQAKYYTEQLKDVERDYQTRLNSLPEPFKYWYALSMNESISSFLGYELKKLQKLQLELLVAGEFNSVWIKIGEISAHCFAAVQSGVKTFQIMGFNFDANQKATNKLASWFHFQYDSQVVKRLFKDNFNVGKRDESPPRDIAADMNYLREGLSITIKAGMFLLLCMQYQVYLCSVAFGFMISMSCFIWISVYLEMLSTTV</sequence>
<dbReference type="InParanoid" id="C5DT79"/>
<keyword evidence="4" id="KW-1185">Reference proteome</keyword>